<dbReference type="Pfam" id="PF12704">
    <property type="entry name" value="MacB_PCD"/>
    <property type="match status" value="1"/>
</dbReference>
<proteinExistence type="predicted"/>
<sequence>MTDTFFLALAYIRHHALRSAVLVLALALIVFVPLATRKVLDAAESQLTARAAATPLMVGARGSALDLMMNGLYFTADRPERINMAAVDRVWDGGLAIAIPLHVRFTAGGQPVVGTSLDYFDFRSLQIAEGRPLALLGEAVLGASAARRLGIGPGDLLVSDPENLFDIAGTYPLEMKVVGTLAPTGTADDDAVFVDISTAWVIEGIGHGHDDVVEQGMAVGENGGEVIASSALTQFTRITEDNIDSFHFHGPPQDYPISSLIAVPPDARNAAVLRGRYLDPGDPTQIVVPETVVRGLLDTIFRIGRVLDAVFVIVGAAALIAVALAGYLSLKLRSGEVETAFRLGCQRSMIARLLGAETLIIAVTSLCLAAATLAVTSHLMDDVAVWLVTTQR</sequence>
<protein>
    <recommendedName>
        <fullName evidence="2">MacB-like periplasmic core domain-containing protein</fullName>
    </recommendedName>
</protein>
<dbReference type="RefSeq" id="WP_161862950.1">
    <property type="nucleotide sequence ID" value="NZ_CP046620.1"/>
</dbReference>
<keyword evidence="4" id="KW-1185">Reference proteome</keyword>
<feature type="transmembrane region" description="Helical" evidence="1">
    <location>
        <begin position="350"/>
        <end position="375"/>
    </location>
</feature>
<feature type="transmembrane region" description="Helical" evidence="1">
    <location>
        <begin position="309"/>
        <end position="330"/>
    </location>
</feature>
<keyword evidence="1" id="KW-0812">Transmembrane</keyword>
<name>A0A6P1T0G4_9RHOB</name>
<evidence type="ECO:0000256" key="1">
    <source>
        <dbReference type="SAM" id="Phobius"/>
    </source>
</evidence>
<evidence type="ECO:0000259" key="2">
    <source>
        <dbReference type="Pfam" id="PF12704"/>
    </source>
</evidence>
<dbReference type="PANTHER" id="PTHR43738:SF2">
    <property type="entry name" value="ABC TRANSPORTER PERMEASE"/>
    <property type="match status" value="1"/>
</dbReference>
<keyword evidence="1" id="KW-1133">Transmembrane helix</keyword>
<dbReference type="EMBL" id="CP046620">
    <property type="protein sequence ID" value="QHQ36404.1"/>
    <property type="molecule type" value="Genomic_DNA"/>
</dbReference>
<dbReference type="Proteomes" id="UP000464495">
    <property type="component" value="Chromosome"/>
</dbReference>
<dbReference type="InterPro" id="IPR025857">
    <property type="entry name" value="MacB_PCD"/>
</dbReference>
<organism evidence="3 4">
    <name type="scientific">Algicella marina</name>
    <dbReference type="NCBI Taxonomy" id="2683284"/>
    <lineage>
        <taxon>Bacteria</taxon>
        <taxon>Pseudomonadati</taxon>
        <taxon>Pseudomonadota</taxon>
        <taxon>Alphaproteobacteria</taxon>
        <taxon>Rhodobacterales</taxon>
        <taxon>Paracoccaceae</taxon>
        <taxon>Algicella</taxon>
    </lineage>
</organism>
<dbReference type="KEGG" id="amaq:GO499_15085"/>
<evidence type="ECO:0000313" key="4">
    <source>
        <dbReference type="Proteomes" id="UP000464495"/>
    </source>
</evidence>
<evidence type="ECO:0000313" key="3">
    <source>
        <dbReference type="EMBL" id="QHQ36404.1"/>
    </source>
</evidence>
<keyword evidence="1" id="KW-0472">Membrane</keyword>
<reference evidence="3 4" key="1">
    <citation type="submission" date="2019-12" db="EMBL/GenBank/DDBJ databases">
        <title>Complete genome sequence of Algicella marina strain 9Alg 56(T) isolated from the red alga Tichocarpus crinitus.</title>
        <authorList>
            <person name="Kim S.-G."/>
            <person name="Nedashkovskaya O.I."/>
        </authorList>
    </citation>
    <scope>NUCLEOTIDE SEQUENCE [LARGE SCALE GENOMIC DNA]</scope>
    <source>
        <strain evidence="3 4">9Alg 56</strain>
    </source>
</reference>
<dbReference type="InterPro" id="IPR051125">
    <property type="entry name" value="ABC-4/HrtB_transporter"/>
</dbReference>
<accession>A0A6P1T0G4</accession>
<feature type="domain" description="MacB-like periplasmic core" evidence="2">
    <location>
        <begin position="95"/>
        <end position="202"/>
    </location>
</feature>
<gene>
    <name evidence="3" type="ORF">GO499_15085</name>
</gene>
<dbReference type="AlphaFoldDB" id="A0A6P1T0G4"/>
<dbReference type="PANTHER" id="PTHR43738">
    <property type="entry name" value="ABC TRANSPORTER, MEMBRANE PROTEIN"/>
    <property type="match status" value="1"/>
</dbReference>